<evidence type="ECO:0000256" key="5">
    <source>
        <dbReference type="SAM" id="Phobius"/>
    </source>
</evidence>
<evidence type="ECO:0000256" key="1">
    <source>
        <dbReference type="ARBA" id="ARBA00004141"/>
    </source>
</evidence>
<dbReference type="Pfam" id="PF01943">
    <property type="entry name" value="Polysacc_synt"/>
    <property type="match status" value="1"/>
</dbReference>
<feature type="transmembrane region" description="Helical" evidence="5">
    <location>
        <begin position="371"/>
        <end position="390"/>
    </location>
</feature>
<comment type="subcellular location">
    <subcellularLocation>
        <location evidence="1">Membrane</location>
        <topology evidence="1">Multi-pass membrane protein</topology>
    </subcellularLocation>
</comment>
<keyword evidence="3 5" id="KW-1133">Transmembrane helix</keyword>
<feature type="transmembrane region" description="Helical" evidence="5">
    <location>
        <begin position="456"/>
        <end position="478"/>
    </location>
</feature>
<feature type="transmembrane region" description="Helical" evidence="5">
    <location>
        <begin position="257"/>
        <end position="279"/>
    </location>
</feature>
<sequence length="491" mass="54443">MLFRKNKKGWEDREPSVRKNYIYNLIYQVLTLLTPFITTPYISRILGPEGTGIQSYTNSVVQYFAILAALGTASYGQREIARHRDDKKERSRIFWELELLCAATTAVCLIVWMGVIGFSQEYRPYYAVLTLTLAAVALDISWFFGGLEQYGLIVLRNLIIKAAGILMLFLFIKSREDLLLYVGLIAATGFLGNLSMWGYLRHFLVRVDWRALKIRRHFKETLVYFVPTIATSVYTILDKTMLGWFTGGDKTQNGYYEYATGFVNMAKILILSYNAVVSARMSYLFGEGRLEEIHRRVEESLNFVMLLGIPMAAGLAGIGPCFVPWFLGAGYEPVITLLYVCSPLVLVVGLSDCMGSLILTPSGQRARSGKVIIAGAVLNCILNLLAIPRFGAAGAAGASVAAEVFITSLYLYLCRGYISRSLLVQCAAKRLAAAALMFALVRALGGALGAGPAATFLQVGAGACVYFLFLLLAGDRFLRERIRDILRKKRK</sequence>
<protein>
    <submittedName>
        <fullName evidence="6">Flippase</fullName>
    </submittedName>
</protein>
<dbReference type="Proteomes" id="UP000823910">
    <property type="component" value="Unassembled WGS sequence"/>
</dbReference>
<dbReference type="InterPro" id="IPR002797">
    <property type="entry name" value="Polysacc_synth"/>
</dbReference>
<keyword evidence="2 5" id="KW-0812">Transmembrane</keyword>
<feature type="transmembrane region" description="Helical" evidence="5">
    <location>
        <begin position="97"/>
        <end position="119"/>
    </location>
</feature>
<reference evidence="6" key="1">
    <citation type="journal article" date="2021" name="PeerJ">
        <title>Extensive microbial diversity within the chicken gut microbiome revealed by metagenomics and culture.</title>
        <authorList>
            <person name="Gilroy R."/>
            <person name="Ravi A."/>
            <person name="Getino M."/>
            <person name="Pursley I."/>
            <person name="Horton D.L."/>
            <person name="Alikhan N.F."/>
            <person name="Baker D."/>
            <person name="Gharbi K."/>
            <person name="Hall N."/>
            <person name="Watson M."/>
            <person name="Adriaenssens E.M."/>
            <person name="Foster-Nyarko E."/>
            <person name="Jarju S."/>
            <person name="Secka A."/>
            <person name="Antonio M."/>
            <person name="Oren A."/>
            <person name="Chaudhuri R.R."/>
            <person name="La Ragione R."/>
            <person name="Hildebrand F."/>
            <person name="Pallen M.J."/>
        </authorList>
    </citation>
    <scope>NUCLEOTIDE SEQUENCE</scope>
    <source>
        <strain evidence="6">CHK180-15479</strain>
    </source>
</reference>
<proteinExistence type="predicted"/>
<gene>
    <name evidence="6" type="ORF">H9704_02940</name>
</gene>
<evidence type="ECO:0000256" key="3">
    <source>
        <dbReference type="ARBA" id="ARBA00022989"/>
    </source>
</evidence>
<dbReference type="PANTHER" id="PTHR43424:SF1">
    <property type="entry name" value="LOCUS PUTATIVE PROTEIN 1-RELATED"/>
    <property type="match status" value="1"/>
</dbReference>
<dbReference type="EMBL" id="DWWT01000010">
    <property type="protein sequence ID" value="HJC05100.1"/>
    <property type="molecule type" value="Genomic_DNA"/>
</dbReference>
<feature type="transmembrane region" description="Helical" evidence="5">
    <location>
        <begin position="125"/>
        <end position="145"/>
    </location>
</feature>
<organism evidence="6 7">
    <name type="scientific">Candidatus Enterocloster excrementipullorum</name>
    <dbReference type="NCBI Taxonomy" id="2838559"/>
    <lineage>
        <taxon>Bacteria</taxon>
        <taxon>Bacillati</taxon>
        <taxon>Bacillota</taxon>
        <taxon>Clostridia</taxon>
        <taxon>Lachnospirales</taxon>
        <taxon>Lachnospiraceae</taxon>
        <taxon>Enterocloster</taxon>
    </lineage>
</organism>
<feature type="transmembrane region" description="Helical" evidence="5">
    <location>
        <begin position="337"/>
        <end position="359"/>
    </location>
</feature>
<keyword evidence="4 5" id="KW-0472">Membrane</keyword>
<dbReference type="AlphaFoldDB" id="A0A9D2MY59"/>
<feature type="transmembrane region" description="Helical" evidence="5">
    <location>
        <begin position="221"/>
        <end position="237"/>
    </location>
</feature>
<evidence type="ECO:0000313" key="7">
    <source>
        <dbReference type="Proteomes" id="UP000823910"/>
    </source>
</evidence>
<feature type="transmembrane region" description="Helical" evidence="5">
    <location>
        <begin position="21"/>
        <end position="43"/>
    </location>
</feature>
<feature type="transmembrane region" description="Helical" evidence="5">
    <location>
        <begin position="300"/>
        <end position="325"/>
    </location>
</feature>
<name>A0A9D2MY59_9FIRM</name>
<evidence type="ECO:0000313" key="6">
    <source>
        <dbReference type="EMBL" id="HJC05100.1"/>
    </source>
</evidence>
<feature type="transmembrane region" description="Helical" evidence="5">
    <location>
        <begin position="55"/>
        <end position="76"/>
    </location>
</feature>
<dbReference type="InterPro" id="IPR052556">
    <property type="entry name" value="PolySynth_Transporter"/>
</dbReference>
<dbReference type="CDD" id="cd13128">
    <property type="entry name" value="MATE_Wzx_like"/>
    <property type="match status" value="1"/>
</dbReference>
<reference evidence="6" key="2">
    <citation type="submission" date="2021-04" db="EMBL/GenBank/DDBJ databases">
        <authorList>
            <person name="Gilroy R."/>
        </authorList>
    </citation>
    <scope>NUCLEOTIDE SEQUENCE</scope>
    <source>
        <strain evidence="6">CHK180-15479</strain>
    </source>
</reference>
<accession>A0A9D2MY59</accession>
<feature type="transmembrane region" description="Helical" evidence="5">
    <location>
        <begin position="430"/>
        <end position="450"/>
    </location>
</feature>
<feature type="transmembrane region" description="Helical" evidence="5">
    <location>
        <begin position="396"/>
        <end position="418"/>
    </location>
</feature>
<dbReference type="PANTHER" id="PTHR43424">
    <property type="entry name" value="LOCUS PUTATIVE PROTEIN 1-RELATED"/>
    <property type="match status" value="1"/>
</dbReference>
<evidence type="ECO:0000256" key="4">
    <source>
        <dbReference type="ARBA" id="ARBA00023136"/>
    </source>
</evidence>
<evidence type="ECO:0000256" key="2">
    <source>
        <dbReference type="ARBA" id="ARBA00022692"/>
    </source>
</evidence>
<feature type="transmembrane region" description="Helical" evidence="5">
    <location>
        <begin position="152"/>
        <end position="172"/>
    </location>
</feature>
<dbReference type="GO" id="GO:0016020">
    <property type="term" value="C:membrane"/>
    <property type="evidence" value="ECO:0007669"/>
    <property type="project" value="UniProtKB-SubCell"/>
</dbReference>
<feature type="transmembrane region" description="Helical" evidence="5">
    <location>
        <begin position="178"/>
        <end position="200"/>
    </location>
</feature>
<comment type="caution">
    <text evidence="6">The sequence shown here is derived from an EMBL/GenBank/DDBJ whole genome shotgun (WGS) entry which is preliminary data.</text>
</comment>